<dbReference type="EMBL" id="NIGF01000001">
    <property type="protein sequence ID" value="PQV65513.1"/>
    <property type="molecule type" value="Genomic_DNA"/>
</dbReference>
<dbReference type="RefSeq" id="WP_105482242.1">
    <property type="nucleotide sequence ID" value="NZ_NIGF01000001.1"/>
</dbReference>
<dbReference type="InterPro" id="IPR014917">
    <property type="entry name" value="DUF1800"/>
</dbReference>
<proteinExistence type="predicted"/>
<feature type="signal peptide" evidence="1">
    <location>
        <begin position="1"/>
        <end position="27"/>
    </location>
</feature>
<sequence>MQPPFSRLSVALIGLMWHGLWPCYATAAPQNPTLQANENALFSRPLQGEKRVAHLLNRLAFGPRPGELESVARIGAGAWIETQLAPQKINDSALETSLYSFAWLRETPARLMLAYESDTAGFIRRSKKAGGEIQTENLKPRQQELLALIEAAKLPPRASVEALGQLSSDKIARAIDSKRQLQEVLTDFWGNHFNLDVKKGPVRALKIVDDRGVIRPHVFGTFRELLGASAHSPAMLVYLDNARSTKEFGAGRGKKRGGLNENYARELMELHTLGVDGGYTQKDVTEVARAFTGWGWNKESGEFVFRARAHDAGEKTVLGQPIPAGEGEKDGERVLDLLAQSPATAHFIARKLCVRFVADNPPAALVSKVAAAFQKSNGDLKTTYRTLFFAPEFFSAGAYRAKIKSPFEFTVSSVRALGGTFDFTSRGAAFRILATGNASLNQGNNAGKNKASQGAKRLLAKRALATQISGMGQPLFSCQPPTGYSENSAKWVSASALVARLNFALDLTANRVGDVSLAPDSLRPAPVTALAQEFLHSDLSLTTRATIEAESQKTPDDGARLRSLLLGSPEFQRR</sequence>
<protein>
    <submittedName>
        <fullName evidence="2">Putative conserved protein, DUF1800 family</fullName>
    </submittedName>
</protein>
<evidence type="ECO:0000313" key="2">
    <source>
        <dbReference type="EMBL" id="PQV65513.1"/>
    </source>
</evidence>
<accession>A0A2S8SXI4</accession>
<gene>
    <name evidence="2" type="ORF">B1R32_101255</name>
</gene>
<reference evidence="2 3" key="1">
    <citation type="journal article" date="2018" name="Syst. Appl. Microbiol.">
        <title>Abditibacterium utsteinense sp. nov., the first cultivated member of candidate phylum FBP, isolated from ice-free Antarctic soil samples.</title>
        <authorList>
            <person name="Tahon G."/>
            <person name="Tytgat B."/>
            <person name="Lebbe L."/>
            <person name="Carlier A."/>
            <person name="Willems A."/>
        </authorList>
    </citation>
    <scope>NUCLEOTIDE SEQUENCE [LARGE SCALE GENOMIC DNA]</scope>
    <source>
        <strain evidence="2 3">LMG 29911</strain>
    </source>
</reference>
<dbReference type="Proteomes" id="UP000237684">
    <property type="component" value="Unassembled WGS sequence"/>
</dbReference>
<evidence type="ECO:0000256" key="1">
    <source>
        <dbReference type="SAM" id="SignalP"/>
    </source>
</evidence>
<comment type="caution">
    <text evidence="2">The sequence shown here is derived from an EMBL/GenBank/DDBJ whole genome shotgun (WGS) entry which is preliminary data.</text>
</comment>
<feature type="chain" id="PRO_5015635045" evidence="1">
    <location>
        <begin position="28"/>
        <end position="574"/>
    </location>
</feature>
<dbReference type="AlphaFoldDB" id="A0A2S8SXI4"/>
<evidence type="ECO:0000313" key="3">
    <source>
        <dbReference type="Proteomes" id="UP000237684"/>
    </source>
</evidence>
<keyword evidence="3" id="KW-1185">Reference proteome</keyword>
<dbReference type="OrthoDB" id="9772295at2"/>
<keyword evidence="1" id="KW-0732">Signal</keyword>
<dbReference type="InParanoid" id="A0A2S8SXI4"/>
<name>A0A2S8SXI4_9BACT</name>
<dbReference type="Pfam" id="PF08811">
    <property type="entry name" value="DUF1800"/>
    <property type="match status" value="1"/>
</dbReference>
<organism evidence="2 3">
    <name type="scientific">Abditibacterium utsteinense</name>
    <dbReference type="NCBI Taxonomy" id="1960156"/>
    <lineage>
        <taxon>Bacteria</taxon>
        <taxon>Pseudomonadati</taxon>
        <taxon>Abditibacteriota</taxon>
        <taxon>Abditibacteriia</taxon>
        <taxon>Abditibacteriales</taxon>
        <taxon>Abditibacteriaceae</taxon>
        <taxon>Abditibacterium</taxon>
    </lineage>
</organism>